<evidence type="ECO:0000256" key="3">
    <source>
        <dbReference type="RuleBase" id="RU000363"/>
    </source>
</evidence>
<keyword evidence="5" id="KW-1185">Reference proteome</keyword>
<name>A0A6M1S4D1_9HYPH</name>
<dbReference type="GO" id="GO:0016020">
    <property type="term" value="C:membrane"/>
    <property type="evidence" value="ECO:0007669"/>
    <property type="project" value="TreeGrafter"/>
</dbReference>
<comment type="caution">
    <text evidence="4">The sequence shown here is derived from an EMBL/GenBank/DDBJ whole genome shotgun (WGS) entry which is preliminary data.</text>
</comment>
<dbReference type="PRINTS" id="PR00081">
    <property type="entry name" value="GDHRDH"/>
</dbReference>
<dbReference type="PRINTS" id="PR00080">
    <property type="entry name" value="SDRFAMILY"/>
</dbReference>
<proteinExistence type="inferred from homology"/>
<dbReference type="EMBL" id="JAAKZH010000007">
    <property type="protein sequence ID" value="NGO65925.1"/>
    <property type="molecule type" value="Genomic_DNA"/>
</dbReference>
<dbReference type="InterPro" id="IPR036291">
    <property type="entry name" value="NAD(P)-bd_dom_sf"/>
</dbReference>
<evidence type="ECO:0000256" key="2">
    <source>
        <dbReference type="ARBA" id="ARBA00023002"/>
    </source>
</evidence>
<dbReference type="Gene3D" id="3.40.50.720">
    <property type="entry name" value="NAD(P)-binding Rossmann-like Domain"/>
    <property type="match status" value="1"/>
</dbReference>
<dbReference type="PROSITE" id="PS00061">
    <property type="entry name" value="ADH_SHORT"/>
    <property type="match status" value="1"/>
</dbReference>
<dbReference type="InterPro" id="IPR002347">
    <property type="entry name" value="SDR_fam"/>
</dbReference>
<protein>
    <submittedName>
        <fullName evidence="4">SDR family NAD(P)-dependent oxidoreductase</fullName>
    </submittedName>
</protein>
<evidence type="ECO:0000313" key="4">
    <source>
        <dbReference type="EMBL" id="NGO65925.1"/>
    </source>
</evidence>
<dbReference type="AlphaFoldDB" id="A0A6M1S4D1"/>
<sequence>MRIEGKLALVTGGSAGIGKEIALQLAAMGAKVIIVARDLKRAEAVIARHPRSIMLLPADLSRSDEQERVVATVAERWPDLAILVNNAGIQINMPATCIGDGGRGTEFRSEIEVNLTAPMVLSFGLMPLLARQKEAAIVNISSGLAIAPKRTAPVYCASKAGLRIFSRALRYRCEDATPSIRVVDVIMAFVDTGMTRGRGAHKLSADIAARAVIEGIERERREVWVGKTRLLRIISRLSPALACRILRNA</sequence>
<evidence type="ECO:0000256" key="1">
    <source>
        <dbReference type="ARBA" id="ARBA00006484"/>
    </source>
</evidence>
<accession>A0A6M1S4D1</accession>
<dbReference type="PANTHER" id="PTHR44196">
    <property type="entry name" value="DEHYDROGENASE/REDUCTASE SDR FAMILY MEMBER 7B"/>
    <property type="match status" value="1"/>
</dbReference>
<comment type="similarity">
    <text evidence="1 3">Belongs to the short-chain dehydrogenases/reductases (SDR) family.</text>
</comment>
<dbReference type="Pfam" id="PF00106">
    <property type="entry name" value="adh_short"/>
    <property type="match status" value="1"/>
</dbReference>
<reference evidence="4 5" key="1">
    <citation type="submission" date="2020-02" db="EMBL/GenBank/DDBJ databases">
        <title>Genome sequence of the type strain CCBAU10050 of Rhizobium daejeonense.</title>
        <authorList>
            <person name="Gao J."/>
            <person name="Sun J."/>
        </authorList>
    </citation>
    <scope>NUCLEOTIDE SEQUENCE [LARGE SCALE GENOMIC DNA]</scope>
    <source>
        <strain evidence="4 5">CCBAU10050</strain>
    </source>
</reference>
<gene>
    <name evidence="4" type="ORF">G6N76_19825</name>
</gene>
<dbReference type="SUPFAM" id="SSF51735">
    <property type="entry name" value="NAD(P)-binding Rossmann-fold domains"/>
    <property type="match status" value="1"/>
</dbReference>
<organism evidence="4 5">
    <name type="scientific">Rhizobium daejeonense</name>
    <dbReference type="NCBI Taxonomy" id="240521"/>
    <lineage>
        <taxon>Bacteria</taxon>
        <taxon>Pseudomonadati</taxon>
        <taxon>Pseudomonadota</taxon>
        <taxon>Alphaproteobacteria</taxon>
        <taxon>Hyphomicrobiales</taxon>
        <taxon>Rhizobiaceae</taxon>
        <taxon>Rhizobium/Agrobacterium group</taxon>
        <taxon>Rhizobium</taxon>
    </lineage>
</organism>
<dbReference type="GO" id="GO:0016491">
    <property type="term" value="F:oxidoreductase activity"/>
    <property type="evidence" value="ECO:0007669"/>
    <property type="project" value="UniProtKB-KW"/>
</dbReference>
<keyword evidence="2" id="KW-0560">Oxidoreductase</keyword>
<dbReference type="RefSeq" id="WP_163897775.1">
    <property type="nucleotide sequence ID" value="NZ_CP048425.1"/>
</dbReference>
<dbReference type="InterPro" id="IPR020904">
    <property type="entry name" value="Sc_DH/Rdtase_CS"/>
</dbReference>
<dbReference type="Proteomes" id="UP000477849">
    <property type="component" value="Unassembled WGS sequence"/>
</dbReference>
<evidence type="ECO:0000313" key="5">
    <source>
        <dbReference type="Proteomes" id="UP000477849"/>
    </source>
</evidence>
<dbReference type="PANTHER" id="PTHR44196:SF1">
    <property type="entry name" value="DEHYDROGENASE_REDUCTASE SDR FAMILY MEMBER 7B"/>
    <property type="match status" value="1"/>
</dbReference>